<dbReference type="CDD" id="cd01335">
    <property type="entry name" value="Radical_SAM"/>
    <property type="match status" value="1"/>
</dbReference>
<sequence length="340" mass="39734">MFIPKRIIFEKNAMNYKIGHNIYNFFKDKKEVEIIEMKGNRIKGHIPGDNLRDYYKEGKNTLVVGVKKKIDFQSCKPSANYQLPLLSGCAGQCQYCYLNTNLSERPYIKVNVNIDDIFIWANGYIEARKPEMTVFEGSATSDPVPVEPYTNILKSAIEFFSKSEKGRFRFVTKFTDIDTLLDIEHNGHTEVRFSLNTEKIINEYEKKTPSLDKRLEASRKIIESGYPMGFLIAPVFLYDSWKKDYKELLLKIKESIPEKTAYPITFEIISHRYTAKAKSTISEIFPENTLPMNDEERVCKVGQFGYKKFVYKNNEIYEMKEFFTNEIKSIFPDNIIKYII</sequence>
<dbReference type="SFLD" id="SFLDG01079">
    <property type="entry name" value="spore_photoproduct_lyase_like"/>
    <property type="match status" value="1"/>
</dbReference>
<dbReference type="InterPro" id="IPR049539">
    <property type="entry name" value="SPL"/>
</dbReference>
<proteinExistence type="predicted"/>
<dbReference type="InterPro" id="IPR034559">
    <property type="entry name" value="SPL_Clostridia"/>
</dbReference>
<evidence type="ECO:0000313" key="2">
    <source>
        <dbReference type="Proteomes" id="UP000184127"/>
    </source>
</evidence>
<dbReference type="PANTHER" id="PTHR37822:SF2">
    <property type="entry name" value="SPORE PHOTOPRODUCT LYASE"/>
    <property type="match status" value="1"/>
</dbReference>
<dbReference type="InterPro" id="IPR023897">
    <property type="entry name" value="SPL_firmicutes"/>
</dbReference>
<dbReference type="Gene3D" id="3.40.50.12110">
    <property type="match status" value="1"/>
</dbReference>
<dbReference type="PANTHER" id="PTHR37822">
    <property type="entry name" value="SPORE PHOTOPRODUCT LYASE-RELATED"/>
    <property type="match status" value="1"/>
</dbReference>
<dbReference type="GO" id="GO:0042601">
    <property type="term" value="C:endospore-forming forespore"/>
    <property type="evidence" value="ECO:0007669"/>
    <property type="project" value="TreeGrafter"/>
</dbReference>
<protein>
    <submittedName>
        <fullName evidence="1">Spore photoproduct lyase</fullName>
    </submittedName>
</protein>
<keyword evidence="1" id="KW-0456">Lyase</keyword>
<dbReference type="EMBL" id="FQUR01000016">
    <property type="protein sequence ID" value="SHF17260.1"/>
    <property type="molecule type" value="Genomic_DNA"/>
</dbReference>
<reference evidence="2" key="1">
    <citation type="submission" date="2016-11" db="EMBL/GenBank/DDBJ databases">
        <authorList>
            <person name="Varghese N."/>
            <person name="Submissions S."/>
        </authorList>
    </citation>
    <scope>NUCLEOTIDE SEQUENCE [LARGE SCALE GENOMIC DNA]</scope>
    <source>
        <strain evidence="2">DSM 18761</strain>
    </source>
</reference>
<dbReference type="GO" id="GO:1904047">
    <property type="term" value="F:S-adenosyl-L-methionine binding"/>
    <property type="evidence" value="ECO:0007669"/>
    <property type="project" value="InterPro"/>
</dbReference>
<dbReference type="GO" id="GO:0051539">
    <property type="term" value="F:4 iron, 4 sulfur cluster binding"/>
    <property type="evidence" value="ECO:0007669"/>
    <property type="project" value="TreeGrafter"/>
</dbReference>
<dbReference type="Gene3D" id="3.80.30.30">
    <property type="match status" value="1"/>
</dbReference>
<dbReference type="NCBIfam" id="TIGR04070">
    <property type="entry name" value="photo_TT_lyase"/>
    <property type="match status" value="1"/>
</dbReference>
<evidence type="ECO:0000313" key="1">
    <source>
        <dbReference type="EMBL" id="SHF17260.1"/>
    </source>
</evidence>
<dbReference type="Pfam" id="PF20903">
    <property type="entry name" value="SPL"/>
    <property type="match status" value="1"/>
</dbReference>
<keyword evidence="2" id="KW-1185">Reference proteome</keyword>
<dbReference type="SFLD" id="SFLDS00029">
    <property type="entry name" value="Radical_SAM"/>
    <property type="match status" value="1"/>
</dbReference>
<dbReference type="InterPro" id="IPR007197">
    <property type="entry name" value="rSAM"/>
</dbReference>
<gene>
    <name evidence="1" type="ORF">SAMN02745195_02008</name>
</gene>
<dbReference type="SFLD" id="SFLDF00412">
    <property type="entry name" value="spore_photoproduct_lyase_2"/>
    <property type="match status" value="1"/>
</dbReference>
<dbReference type="Proteomes" id="UP000184127">
    <property type="component" value="Unassembled WGS sequence"/>
</dbReference>
<dbReference type="GO" id="GO:0003913">
    <property type="term" value="F:DNA photolyase activity"/>
    <property type="evidence" value="ECO:0007669"/>
    <property type="project" value="InterPro"/>
</dbReference>
<accession>A0A1M4ZGU5</accession>
<dbReference type="AlphaFoldDB" id="A0A1M4ZGU5"/>
<name>A0A1M4ZGU5_9THEO</name>
<organism evidence="1 2">
    <name type="scientific">Thermoanaerobacter uzonensis DSM 18761</name>
    <dbReference type="NCBI Taxonomy" id="1123369"/>
    <lineage>
        <taxon>Bacteria</taxon>
        <taxon>Bacillati</taxon>
        <taxon>Bacillota</taxon>
        <taxon>Clostridia</taxon>
        <taxon>Thermoanaerobacterales</taxon>
        <taxon>Thermoanaerobacteraceae</taxon>
        <taxon>Thermoanaerobacter</taxon>
    </lineage>
</organism>
<dbReference type="RefSeq" id="WP_072969252.1">
    <property type="nucleotide sequence ID" value="NZ_FQUR01000016.1"/>
</dbReference>